<name>A0A7W7QI73_9ACTN</name>
<keyword evidence="2" id="KW-1185">Reference proteome</keyword>
<reference evidence="1 2" key="1">
    <citation type="submission" date="2020-08" db="EMBL/GenBank/DDBJ databases">
        <title>Genomic Encyclopedia of Type Strains, Phase III (KMG-III): the genomes of soil and plant-associated and newly described type strains.</title>
        <authorList>
            <person name="Whitman W."/>
        </authorList>
    </citation>
    <scope>NUCLEOTIDE SEQUENCE [LARGE SCALE GENOMIC DNA]</scope>
    <source>
        <strain evidence="1 2">CECT 8840</strain>
    </source>
</reference>
<evidence type="ECO:0000313" key="1">
    <source>
        <dbReference type="EMBL" id="MBB4914062.1"/>
    </source>
</evidence>
<sequence>MRSHDDEDGLSLTFYCKDPNSNQDNECETFYRTNWGSWLVQAKKHGPNVRAQLIGLGEDETFGELSERTVNAFVRKYVKEHYGVDLPEGTG</sequence>
<dbReference type="Proteomes" id="UP000552644">
    <property type="component" value="Unassembled WGS sequence"/>
</dbReference>
<proteinExistence type="predicted"/>
<comment type="caution">
    <text evidence="1">The sequence shown here is derived from an EMBL/GenBank/DDBJ whole genome shotgun (WGS) entry which is preliminary data.</text>
</comment>
<dbReference type="AlphaFoldDB" id="A0A7W7QI73"/>
<gene>
    <name evidence="1" type="ORF">FHS44_001134</name>
</gene>
<evidence type="ECO:0000313" key="2">
    <source>
        <dbReference type="Proteomes" id="UP000552644"/>
    </source>
</evidence>
<accession>A0A7W7QI73</accession>
<dbReference type="EMBL" id="JACHJP010000001">
    <property type="protein sequence ID" value="MBB4914062.1"/>
    <property type="molecule type" value="Genomic_DNA"/>
</dbReference>
<dbReference type="RefSeq" id="WP_184712758.1">
    <property type="nucleotide sequence ID" value="NZ_JACHJP010000001.1"/>
</dbReference>
<organism evidence="1 2">
    <name type="scientific">Streptosporangium saharense</name>
    <dbReference type="NCBI Taxonomy" id="1706840"/>
    <lineage>
        <taxon>Bacteria</taxon>
        <taxon>Bacillati</taxon>
        <taxon>Actinomycetota</taxon>
        <taxon>Actinomycetes</taxon>
        <taxon>Streptosporangiales</taxon>
        <taxon>Streptosporangiaceae</taxon>
        <taxon>Streptosporangium</taxon>
    </lineage>
</organism>
<protein>
    <submittedName>
        <fullName evidence="1">Uncharacterized protein</fullName>
    </submittedName>
</protein>